<protein>
    <recommendedName>
        <fullName evidence="4">Helix-turn-helix protein</fullName>
    </recommendedName>
</protein>
<evidence type="ECO:0000256" key="1">
    <source>
        <dbReference type="SAM" id="MobiDB-lite"/>
    </source>
</evidence>
<gene>
    <name evidence="2" type="ORF">FHX41_1286</name>
</gene>
<organism evidence="2 3">
    <name type="scientific">Actinomadura hallensis</name>
    <dbReference type="NCBI Taxonomy" id="337895"/>
    <lineage>
        <taxon>Bacteria</taxon>
        <taxon>Bacillati</taxon>
        <taxon>Actinomycetota</taxon>
        <taxon>Actinomycetes</taxon>
        <taxon>Streptosporangiales</taxon>
        <taxon>Thermomonosporaceae</taxon>
        <taxon>Actinomadura</taxon>
    </lineage>
</organism>
<dbReference type="InterPro" id="IPR001387">
    <property type="entry name" value="Cro/C1-type_HTH"/>
</dbReference>
<dbReference type="CDD" id="cd00093">
    <property type="entry name" value="HTH_XRE"/>
    <property type="match status" value="1"/>
</dbReference>
<dbReference type="SUPFAM" id="SSF47413">
    <property type="entry name" value="lambda repressor-like DNA-binding domains"/>
    <property type="match status" value="1"/>
</dbReference>
<sequence length="228" mass="23515">MRIVKGLVGLAVTEDTVARNRALQAEWYGEPLGDRIRPLLDRLGMSQSGLAGVLGLSAPMLSQLMSGRRAKISNPAVLHRLMAVEELVADPGFDGMASAEIKRRLDEIRAEAPATTSGLRRTGHSGAEGGGGDGMSGGRAPGGHGAAGGEGPRGEGPSGEGAAGRGPAESARLVQTVLREVASAAEIEAAADLLAERFPDLAEVLRVYGAGRASEAEAHFVRTILRHA</sequence>
<feature type="compositionally biased region" description="Gly residues" evidence="1">
    <location>
        <begin position="126"/>
        <end position="164"/>
    </location>
</feature>
<evidence type="ECO:0008006" key="4">
    <source>
        <dbReference type="Google" id="ProtNLM"/>
    </source>
</evidence>
<dbReference type="AlphaFoldDB" id="A0A543IAR8"/>
<dbReference type="InterPro" id="IPR010982">
    <property type="entry name" value="Lambda_DNA-bd_dom_sf"/>
</dbReference>
<keyword evidence="3" id="KW-1185">Reference proteome</keyword>
<evidence type="ECO:0000313" key="3">
    <source>
        <dbReference type="Proteomes" id="UP000316706"/>
    </source>
</evidence>
<reference evidence="2 3" key="1">
    <citation type="submission" date="2019-06" db="EMBL/GenBank/DDBJ databases">
        <title>Sequencing the genomes of 1000 actinobacteria strains.</title>
        <authorList>
            <person name="Klenk H.-P."/>
        </authorList>
    </citation>
    <scope>NUCLEOTIDE SEQUENCE [LARGE SCALE GENOMIC DNA]</scope>
    <source>
        <strain evidence="2 3">DSM 45043</strain>
    </source>
</reference>
<accession>A0A543IAR8</accession>
<dbReference type="Gene3D" id="1.10.260.40">
    <property type="entry name" value="lambda repressor-like DNA-binding domains"/>
    <property type="match status" value="1"/>
</dbReference>
<name>A0A543IAR8_9ACTN</name>
<proteinExistence type="predicted"/>
<dbReference type="Proteomes" id="UP000316706">
    <property type="component" value="Unassembled WGS sequence"/>
</dbReference>
<feature type="region of interest" description="Disordered" evidence="1">
    <location>
        <begin position="110"/>
        <end position="168"/>
    </location>
</feature>
<comment type="caution">
    <text evidence="2">The sequence shown here is derived from an EMBL/GenBank/DDBJ whole genome shotgun (WGS) entry which is preliminary data.</text>
</comment>
<evidence type="ECO:0000313" key="2">
    <source>
        <dbReference type="EMBL" id="TQM67668.1"/>
    </source>
</evidence>
<dbReference type="EMBL" id="VFPO01000001">
    <property type="protein sequence ID" value="TQM67668.1"/>
    <property type="molecule type" value="Genomic_DNA"/>
</dbReference>
<dbReference type="GO" id="GO:0003677">
    <property type="term" value="F:DNA binding"/>
    <property type="evidence" value="ECO:0007669"/>
    <property type="project" value="InterPro"/>
</dbReference>